<comment type="caution">
    <text evidence="3">The sequence shown here is derived from an EMBL/GenBank/DDBJ whole genome shotgun (WGS) entry which is preliminary data.</text>
</comment>
<dbReference type="Pfam" id="PF05016">
    <property type="entry name" value="ParE_toxin"/>
    <property type="match status" value="1"/>
</dbReference>
<dbReference type="InterPro" id="IPR007712">
    <property type="entry name" value="RelE/ParE_toxin"/>
</dbReference>
<organism evidence="3 4">
    <name type="scientific">Pseudomonas capsici</name>
    <dbReference type="NCBI Taxonomy" id="2810614"/>
    <lineage>
        <taxon>Bacteria</taxon>
        <taxon>Pseudomonadati</taxon>
        <taxon>Pseudomonadota</taxon>
        <taxon>Gammaproteobacteria</taxon>
        <taxon>Pseudomonadales</taxon>
        <taxon>Pseudomonadaceae</taxon>
        <taxon>Pseudomonas</taxon>
    </lineage>
</organism>
<evidence type="ECO:0000313" key="3">
    <source>
        <dbReference type="EMBL" id="MCV4378156.1"/>
    </source>
</evidence>
<evidence type="ECO:0000256" key="2">
    <source>
        <dbReference type="ARBA" id="ARBA00022649"/>
    </source>
</evidence>
<name>A0ABT3BZM9_9PSED</name>
<gene>
    <name evidence="3" type="ORF">OH718_16290</name>
</gene>
<evidence type="ECO:0000256" key="1">
    <source>
        <dbReference type="ARBA" id="ARBA00006226"/>
    </source>
</evidence>
<reference evidence="3 4" key="1">
    <citation type="submission" date="2022-10" db="EMBL/GenBank/DDBJ databases">
        <title>Characterization of Pseudomonas capsici strains from pepper and tomato in Georgia.</title>
        <authorList>
            <person name="Zhao M."/>
            <person name="Dutta B."/>
        </authorList>
    </citation>
    <scope>NUCLEOTIDE SEQUENCE [LARGE SCALE GENOMIC DNA]</scope>
    <source>
        <strain evidence="3 4">Pc20-5</strain>
    </source>
</reference>
<keyword evidence="2" id="KW-1277">Toxin-antitoxin system</keyword>
<sequence length="95" mass="11025">MPTIALTEKAQSDLLTIHEHYLSHSGIQAANEVIFHILARLEQLTVFSATGRPTQYSQVRELVFTRYPFIAPYQIKGDQIQVLRVRHQRKLPNHF</sequence>
<dbReference type="PANTHER" id="PTHR33755">
    <property type="entry name" value="TOXIN PARE1-RELATED"/>
    <property type="match status" value="1"/>
</dbReference>
<dbReference type="InterPro" id="IPR035093">
    <property type="entry name" value="RelE/ParE_toxin_dom_sf"/>
</dbReference>
<proteinExistence type="inferred from homology"/>
<dbReference type="InterPro" id="IPR051803">
    <property type="entry name" value="TA_system_RelE-like_toxin"/>
</dbReference>
<keyword evidence="4" id="KW-1185">Reference proteome</keyword>
<evidence type="ECO:0000313" key="4">
    <source>
        <dbReference type="Proteomes" id="UP001207294"/>
    </source>
</evidence>
<accession>A0ABT3BZM9</accession>
<dbReference type="Gene3D" id="3.30.2310.20">
    <property type="entry name" value="RelE-like"/>
    <property type="match status" value="1"/>
</dbReference>
<comment type="similarity">
    <text evidence="1">Belongs to the RelE toxin family.</text>
</comment>
<dbReference type="GeneID" id="93564024"/>
<dbReference type="RefSeq" id="WP_122371916.1">
    <property type="nucleotide sequence ID" value="NZ_JAFGZD010000027.1"/>
</dbReference>
<protein>
    <submittedName>
        <fullName evidence="3">Type II toxin-antitoxin system RelE/ParE family toxin</fullName>
    </submittedName>
</protein>
<dbReference type="EMBL" id="JAOXML010000013">
    <property type="protein sequence ID" value="MCV4378156.1"/>
    <property type="molecule type" value="Genomic_DNA"/>
</dbReference>
<dbReference type="Proteomes" id="UP001207294">
    <property type="component" value="Unassembled WGS sequence"/>
</dbReference>